<proteinExistence type="predicted"/>
<evidence type="ECO:0000313" key="1">
    <source>
        <dbReference type="EMBL" id="CRK92298.1"/>
    </source>
</evidence>
<sequence length="61" mass="7376">MHFKREGRVSAIGLLRMENENEKELFSISEQIRFNYTQKPFLKFPTYTLQRLLDLKKPKLC</sequence>
<dbReference type="Proteomes" id="UP000183832">
    <property type="component" value="Unassembled WGS sequence"/>
</dbReference>
<gene>
    <name evidence="1" type="ORF">CLUMA_CG005889</name>
</gene>
<dbReference type="AlphaFoldDB" id="A0A1J1HXN5"/>
<protein>
    <submittedName>
        <fullName evidence="1">CLUMA_CG005889, isoform A</fullName>
    </submittedName>
</protein>
<evidence type="ECO:0000313" key="2">
    <source>
        <dbReference type="Proteomes" id="UP000183832"/>
    </source>
</evidence>
<name>A0A1J1HXN5_9DIPT</name>
<organism evidence="1 2">
    <name type="scientific">Clunio marinus</name>
    <dbReference type="NCBI Taxonomy" id="568069"/>
    <lineage>
        <taxon>Eukaryota</taxon>
        <taxon>Metazoa</taxon>
        <taxon>Ecdysozoa</taxon>
        <taxon>Arthropoda</taxon>
        <taxon>Hexapoda</taxon>
        <taxon>Insecta</taxon>
        <taxon>Pterygota</taxon>
        <taxon>Neoptera</taxon>
        <taxon>Endopterygota</taxon>
        <taxon>Diptera</taxon>
        <taxon>Nematocera</taxon>
        <taxon>Chironomoidea</taxon>
        <taxon>Chironomidae</taxon>
        <taxon>Clunio</taxon>
    </lineage>
</organism>
<dbReference type="EMBL" id="CVRI01000025">
    <property type="protein sequence ID" value="CRK92298.1"/>
    <property type="molecule type" value="Genomic_DNA"/>
</dbReference>
<keyword evidence="2" id="KW-1185">Reference proteome</keyword>
<reference evidence="1 2" key="1">
    <citation type="submission" date="2015-04" db="EMBL/GenBank/DDBJ databases">
        <authorList>
            <person name="Syromyatnikov M.Y."/>
            <person name="Popov V.N."/>
        </authorList>
    </citation>
    <scope>NUCLEOTIDE SEQUENCE [LARGE SCALE GENOMIC DNA]</scope>
</reference>
<accession>A0A1J1HXN5</accession>